<dbReference type="EMBL" id="GBRH01169965">
    <property type="protein sequence ID" value="JAE27931.1"/>
    <property type="molecule type" value="Transcribed_RNA"/>
</dbReference>
<organism evidence="2">
    <name type="scientific">Arundo donax</name>
    <name type="common">Giant reed</name>
    <name type="synonym">Donax arundinaceus</name>
    <dbReference type="NCBI Taxonomy" id="35708"/>
    <lineage>
        <taxon>Eukaryota</taxon>
        <taxon>Viridiplantae</taxon>
        <taxon>Streptophyta</taxon>
        <taxon>Embryophyta</taxon>
        <taxon>Tracheophyta</taxon>
        <taxon>Spermatophyta</taxon>
        <taxon>Magnoliopsida</taxon>
        <taxon>Liliopsida</taxon>
        <taxon>Poales</taxon>
        <taxon>Poaceae</taxon>
        <taxon>PACMAD clade</taxon>
        <taxon>Arundinoideae</taxon>
        <taxon>Arundineae</taxon>
        <taxon>Arundo</taxon>
    </lineage>
</organism>
<reference evidence="2" key="2">
    <citation type="journal article" date="2015" name="Data Brief">
        <title>Shoot transcriptome of the giant reed, Arundo donax.</title>
        <authorList>
            <person name="Barrero R.A."/>
            <person name="Guerrero F.D."/>
            <person name="Moolhuijzen P."/>
            <person name="Goolsby J.A."/>
            <person name="Tidwell J."/>
            <person name="Bellgard S.E."/>
            <person name="Bellgard M.I."/>
        </authorList>
    </citation>
    <scope>NUCLEOTIDE SEQUENCE</scope>
    <source>
        <tissue evidence="2">Shoot tissue taken approximately 20 cm above the soil surface</tissue>
    </source>
</reference>
<reference evidence="2" key="1">
    <citation type="submission" date="2014-09" db="EMBL/GenBank/DDBJ databases">
        <authorList>
            <person name="Magalhaes I.L.F."/>
            <person name="Oliveira U."/>
            <person name="Santos F.R."/>
            <person name="Vidigal T.H.D.A."/>
            <person name="Brescovit A.D."/>
            <person name="Santos A.J."/>
        </authorList>
    </citation>
    <scope>NUCLEOTIDE SEQUENCE</scope>
    <source>
        <tissue evidence="2">Shoot tissue taken approximately 20 cm above the soil surface</tissue>
    </source>
</reference>
<feature type="region of interest" description="Disordered" evidence="1">
    <location>
        <begin position="50"/>
        <end position="70"/>
    </location>
</feature>
<evidence type="ECO:0000313" key="2">
    <source>
        <dbReference type="EMBL" id="JAE27931.1"/>
    </source>
</evidence>
<evidence type="ECO:0000256" key="1">
    <source>
        <dbReference type="SAM" id="MobiDB-lite"/>
    </source>
</evidence>
<dbReference type="AlphaFoldDB" id="A0A0A9GZC2"/>
<protein>
    <submittedName>
        <fullName evidence="2">Uncharacterized protein</fullName>
    </submittedName>
</protein>
<proteinExistence type="predicted"/>
<accession>A0A0A9GZC2</accession>
<feature type="compositionally biased region" description="Polar residues" evidence="1">
    <location>
        <begin position="51"/>
        <end position="64"/>
    </location>
</feature>
<sequence length="70" mass="8119">MHTSQNHRGDMGTPNFRTPFTHLICNYETPHQLLVSFTCISPDKFLHKEQSNNQSYAILQSSGNTKKRKR</sequence>
<name>A0A0A9GZC2_ARUDO</name>